<dbReference type="NCBIfam" id="TIGR01573">
    <property type="entry name" value="cas2"/>
    <property type="match status" value="1"/>
</dbReference>
<comment type="subunit">
    <text evidence="9">Homodimer, forms a heterotetramer with a Cas1 homodimer.</text>
</comment>
<comment type="function">
    <text evidence="9">CRISPR (clustered regularly interspaced short palindromic repeat), is an adaptive immune system that provides protection against mobile genetic elements (viruses, transposable elements and conjugative plasmids). CRISPR clusters contain sequences complementary to antecedent mobile elements and target invading nucleic acids. CRISPR clusters are transcribed and processed into CRISPR RNA (crRNA). Functions as a ssRNA-specific endoribonuclease. Involved in the integration of spacer DNA into the CRISPR cassette.</text>
</comment>
<keyword evidence="4 9" id="KW-0479">Metal-binding</keyword>
<evidence type="ECO:0000313" key="11">
    <source>
        <dbReference type="Proteomes" id="UP001138802"/>
    </source>
</evidence>
<evidence type="ECO:0000256" key="6">
    <source>
        <dbReference type="ARBA" id="ARBA00022801"/>
    </source>
</evidence>
<organism evidence="10 11">
    <name type="scientific">Thiocapsa imhoffii</name>
    <dbReference type="NCBI Taxonomy" id="382777"/>
    <lineage>
        <taxon>Bacteria</taxon>
        <taxon>Pseudomonadati</taxon>
        <taxon>Pseudomonadota</taxon>
        <taxon>Gammaproteobacteria</taxon>
        <taxon>Chromatiales</taxon>
        <taxon>Chromatiaceae</taxon>
        <taxon>Thiocapsa</taxon>
    </lineage>
</organism>
<dbReference type="SUPFAM" id="SSF143430">
    <property type="entry name" value="TTP0101/SSO1404-like"/>
    <property type="match status" value="1"/>
</dbReference>
<dbReference type="RefSeq" id="WP_200388039.1">
    <property type="nucleotide sequence ID" value="NZ_NRSD01000010.1"/>
</dbReference>
<dbReference type="GO" id="GO:0016787">
    <property type="term" value="F:hydrolase activity"/>
    <property type="evidence" value="ECO:0007669"/>
    <property type="project" value="UniProtKB-KW"/>
</dbReference>
<dbReference type="PANTHER" id="PTHR34405">
    <property type="entry name" value="CRISPR-ASSOCIATED ENDORIBONUCLEASE CAS2"/>
    <property type="match status" value="1"/>
</dbReference>
<proteinExistence type="inferred from homology"/>
<dbReference type="InterPro" id="IPR021127">
    <property type="entry name" value="CRISPR_associated_Cas2"/>
</dbReference>
<evidence type="ECO:0000256" key="9">
    <source>
        <dbReference type="HAMAP-Rule" id="MF_01471"/>
    </source>
</evidence>
<dbReference type="Gene3D" id="3.30.70.240">
    <property type="match status" value="1"/>
</dbReference>
<evidence type="ECO:0000313" key="10">
    <source>
        <dbReference type="EMBL" id="MBK1645233.1"/>
    </source>
</evidence>
<keyword evidence="6 9" id="KW-0378">Hydrolase</keyword>
<evidence type="ECO:0000256" key="1">
    <source>
        <dbReference type="ARBA" id="ARBA00001946"/>
    </source>
</evidence>
<dbReference type="HAMAP" id="MF_01471">
    <property type="entry name" value="Cas2"/>
    <property type="match status" value="1"/>
</dbReference>
<comment type="similarity">
    <text evidence="2 9">Belongs to the CRISPR-associated endoribonuclease Cas2 protein family.</text>
</comment>
<keyword evidence="11" id="KW-1185">Reference proteome</keyword>
<dbReference type="GO" id="GO:0043571">
    <property type="term" value="P:maintenance of CRISPR repeat elements"/>
    <property type="evidence" value="ECO:0007669"/>
    <property type="project" value="UniProtKB-UniRule"/>
</dbReference>
<protein>
    <recommendedName>
        <fullName evidence="9">CRISPR-associated endoribonuclease Cas2</fullName>
        <ecNumber evidence="9">3.1.-.-</ecNumber>
    </recommendedName>
</protein>
<dbReference type="CDD" id="cd09725">
    <property type="entry name" value="Cas2_I_II_III"/>
    <property type="match status" value="1"/>
</dbReference>
<dbReference type="EMBL" id="NRSD01000010">
    <property type="protein sequence ID" value="MBK1645233.1"/>
    <property type="molecule type" value="Genomic_DNA"/>
</dbReference>
<dbReference type="GO" id="GO:0046872">
    <property type="term" value="F:metal ion binding"/>
    <property type="evidence" value="ECO:0007669"/>
    <property type="project" value="UniProtKB-UniRule"/>
</dbReference>
<comment type="caution">
    <text evidence="10">The sequence shown here is derived from an EMBL/GenBank/DDBJ whole genome shotgun (WGS) entry which is preliminary data.</text>
</comment>
<evidence type="ECO:0000256" key="7">
    <source>
        <dbReference type="ARBA" id="ARBA00022842"/>
    </source>
</evidence>
<dbReference type="EC" id="3.1.-.-" evidence="9"/>
<dbReference type="InterPro" id="IPR019199">
    <property type="entry name" value="Virulence_VapD/CRISPR_Cas2"/>
</dbReference>
<sequence>MPRQAAVIAYDIRCDRRRRRVARCLQRWRLDGQYSLFECRLTQAEARELFLQLVALIDGSEDALLLAWMDPTRSAEAVTRGARIGFQSPSLYLA</sequence>
<keyword evidence="7 9" id="KW-0460">Magnesium</keyword>
<dbReference type="Pfam" id="PF09827">
    <property type="entry name" value="CRISPR_Cas2"/>
    <property type="match status" value="1"/>
</dbReference>
<dbReference type="PANTHER" id="PTHR34405:SF3">
    <property type="entry name" value="CRISPR-ASSOCIATED ENDORIBONUCLEASE CAS2 3"/>
    <property type="match status" value="1"/>
</dbReference>
<feature type="binding site" evidence="9">
    <location>
        <position position="11"/>
    </location>
    <ligand>
        <name>Mg(2+)</name>
        <dbReference type="ChEBI" id="CHEBI:18420"/>
        <note>catalytic</note>
    </ligand>
</feature>
<keyword evidence="3 9" id="KW-0540">Nuclease</keyword>
<name>A0A9X0WIK9_9GAMM</name>
<dbReference type="Proteomes" id="UP001138802">
    <property type="component" value="Unassembled WGS sequence"/>
</dbReference>
<accession>A0A9X0WIK9</accession>
<evidence type="ECO:0000256" key="4">
    <source>
        <dbReference type="ARBA" id="ARBA00022723"/>
    </source>
</evidence>
<gene>
    <name evidence="9 10" type="primary">cas2</name>
    <name evidence="10" type="ORF">CKO25_11385</name>
</gene>
<comment type="cofactor">
    <cofactor evidence="1 9">
        <name>Mg(2+)</name>
        <dbReference type="ChEBI" id="CHEBI:18420"/>
    </cofactor>
</comment>
<dbReference type="GO" id="GO:0051607">
    <property type="term" value="P:defense response to virus"/>
    <property type="evidence" value="ECO:0007669"/>
    <property type="project" value="UniProtKB-UniRule"/>
</dbReference>
<dbReference type="GO" id="GO:0004521">
    <property type="term" value="F:RNA endonuclease activity"/>
    <property type="evidence" value="ECO:0007669"/>
    <property type="project" value="InterPro"/>
</dbReference>
<evidence type="ECO:0000256" key="2">
    <source>
        <dbReference type="ARBA" id="ARBA00009959"/>
    </source>
</evidence>
<evidence type="ECO:0000256" key="8">
    <source>
        <dbReference type="ARBA" id="ARBA00023118"/>
    </source>
</evidence>
<evidence type="ECO:0000256" key="5">
    <source>
        <dbReference type="ARBA" id="ARBA00022759"/>
    </source>
</evidence>
<reference evidence="10 11" key="1">
    <citation type="journal article" date="2020" name="Microorganisms">
        <title>Osmotic Adaptation and Compatible Solute Biosynthesis of Phototrophic Bacteria as Revealed from Genome Analyses.</title>
        <authorList>
            <person name="Imhoff J.F."/>
            <person name="Rahn T."/>
            <person name="Kunzel S."/>
            <person name="Keller A."/>
            <person name="Neulinger S.C."/>
        </authorList>
    </citation>
    <scope>NUCLEOTIDE SEQUENCE [LARGE SCALE GENOMIC DNA]</scope>
    <source>
        <strain evidence="10 11">DSM 21303</strain>
    </source>
</reference>
<evidence type="ECO:0000256" key="3">
    <source>
        <dbReference type="ARBA" id="ARBA00022722"/>
    </source>
</evidence>
<keyword evidence="5 9" id="KW-0255">Endonuclease</keyword>
<dbReference type="AlphaFoldDB" id="A0A9X0WIK9"/>
<keyword evidence="8 9" id="KW-0051">Antiviral defense</keyword>